<dbReference type="SMART" id="SM00591">
    <property type="entry name" value="RWD"/>
    <property type="match status" value="1"/>
</dbReference>
<evidence type="ECO:0000313" key="2">
    <source>
        <dbReference type="EMBL" id="EDO43403.1"/>
    </source>
</evidence>
<dbReference type="InterPro" id="IPR017359">
    <property type="entry name" value="Phi-like"/>
</dbReference>
<dbReference type="PANTHER" id="PTHR15955">
    <property type="entry name" value="RWD DOMAIN CONTAINING PROTEIN 2"/>
    <property type="match status" value="1"/>
</dbReference>
<dbReference type="Gene3D" id="3.10.110.10">
    <property type="entry name" value="Ubiquitin Conjugating Enzyme"/>
    <property type="match status" value="1"/>
</dbReference>
<dbReference type="EMBL" id="DS469554">
    <property type="protein sequence ID" value="EDO43403.1"/>
    <property type="molecule type" value="Genomic_DNA"/>
</dbReference>
<sequence length="296" mass="34492">MADGGEENDIGVITENLELQVSEVAMLQSMFPNEKEFKLEDEAAFIDVQDFLVGKLEGPLPPRLEFCVSVEVCNEKDSCFNIYVSLPHSYPKSSPEIYVRSEKLTRNAQKDLNHDLFKAMETLEEGELWILPVIQWLKEHAGSYLKESCLKATDDNKHVDQETKGSFMRLWMYMHHIYNKTKRKVILEWSSDYCLTGFCLPGKPGVVCIEGEEGNVEEYYGRLRRLNWKKITCRHRETNNKLLDIDGQRKFIGFHELSFEVQGTRENHMDMGQFYQYLEKHGFGYMFQILFGIEGK</sequence>
<evidence type="ECO:0000259" key="1">
    <source>
        <dbReference type="PROSITE" id="PS50908"/>
    </source>
</evidence>
<dbReference type="InterPro" id="IPR016135">
    <property type="entry name" value="UBQ-conjugating_enzyme/RWD"/>
</dbReference>
<dbReference type="InParanoid" id="A7RYQ1"/>
<dbReference type="Proteomes" id="UP000001593">
    <property type="component" value="Unassembled WGS sequence"/>
</dbReference>
<dbReference type="InterPro" id="IPR006575">
    <property type="entry name" value="RWD_dom"/>
</dbReference>
<dbReference type="PhylomeDB" id="A7RYQ1"/>
<accession>A7RYQ1</accession>
<dbReference type="OMA" id="IDAYMSF"/>
<dbReference type="PANTHER" id="PTHR15955:SF8">
    <property type="entry name" value="RWD DOMAIN-CONTAINING PROTEIN 2B-RELATED"/>
    <property type="match status" value="1"/>
</dbReference>
<dbReference type="eggNOG" id="ENOG502QR2G">
    <property type="taxonomic scope" value="Eukaryota"/>
</dbReference>
<dbReference type="InterPro" id="IPR059181">
    <property type="entry name" value="RWDD2A-B_C"/>
</dbReference>
<keyword evidence="3" id="KW-1185">Reference proteome</keyword>
<dbReference type="Pfam" id="PF05773">
    <property type="entry name" value="RWD"/>
    <property type="match status" value="1"/>
</dbReference>
<evidence type="ECO:0000313" key="3">
    <source>
        <dbReference type="Proteomes" id="UP000001593"/>
    </source>
</evidence>
<dbReference type="HOGENOM" id="CLU_046295_1_0_1"/>
<dbReference type="InterPro" id="IPR010541">
    <property type="entry name" value="Prp3_C"/>
</dbReference>
<dbReference type="CDD" id="cd24163">
    <property type="entry name" value="RWDD2_C"/>
    <property type="match status" value="1"/>
</dbReference>
<proteinExistence type="predicted"/>
<dbReference type="PROSITE" id="PS50908">
    <property type="entry name" value="RWD"/>
    <property type="match status" value="1"/>
</dbReference>
<organism evidence="2 3">
    <name type="scientific">Nematostella vectensis</name>
    <name type="common">Starlet sea anemone</name>
    <dbReference type="NCBI Taxonomy" id="45351"/>
    <lineage>
        <taxon>Eukaryota</taxon>
        <taxon>Metazoa</taxon>
        <taxon>Cnidaria</taxon>
        <taxon>Anthozoa</taxon>
        <taxon>Hexacorallia</taxon>
        <taxon>Actiniaria</taxon>
        <taxon>Edwardsiidae</taxon>
        <taxon>Nematostella</taxon>
    </lineage>
</organism>
<dbReference type="Pfam" id="PF06544">
    <property type="entry name" value="Prp3_C"/>
    <property type="match status" value="1"/>
</dbReference>
<dbReference type="OrthoDB" id="432412at2759"/>
<dbReference type="PIRSF" id="PIRSF038021">
    <property type="entry name" value="UCP038021_RWDD2"/>
    <property type="match status" value="1"/>
</dbReference>
<dbReference type="AlphaFoldDB" id="A7RYQ1"/>
<dbReference type="CDD" id="cd23829">
    <property type="entry name" value="RWD_RWDD2"/>
    <property type="match status" value="1"/>
</dbReference>
<dbReference type="SUPFAM" id="SSF54495">
    <property type="entry name" value="UBC-like"/>
    <property type="match status" value="1"/>
</dbReference>
<gene>
    <name evidence="2" type="ORF">NEMVEDRAFT_v1g98046</name>
</gene>
<feature type="domain" description="RWD" evidence="1">
    <location>
        <begin position="22"/>
        <end position="144"/>
    </location>
</feature>
<name>A7RYQ1_NEMVE</name>
<reference evidence="2 3" key="1">
    <citation type="journal article" date="2007" name="Science">
        <title>Sea anemone genome reveals ancestral eumetazoan gene repertoire and genomic organization.</title>
        <authorList>
            <person name="Putnam N.H."/>
            <person name="Srivastava M."/>
            <person name="Hellsten U."/>
            <person name="Dirks B."/>
            <person name="Chapman J."/>
            <person name="Salamov A."/>
            <person name="Terry A."/>
            <person name="Shapiro H."/>
            <person name="Lindquist E."/>
            <person name="Kapitonov V.V."/>
            <person name="Jurka J."/>
            <person name="Genikhovich G."/>
            <person name="Grigoriev I.V."/>
            <person name="Lucas S.M."/>
            <person name="Steele R.E."/>
            <person name="Finnerty J.R."/>
            <person name="Technau U."/>
            <person name="Martindale M.Q."/>
            <person name="Rokhsar D.S."/>
        </authorList>
    </citation>
    <scope>NUCLEOTIDE SEQUENCE [LARGE SCALE GENOMIC DNA]</scope>
    <source>
        <strain evidence="3">CH2 X CH6</strain>
    </source>
</reference>
<protein>
    <recommendedName>
        <fullName evidence="1">RWD domain-containing protein</fullName>
    </recommendedName>
</protein>
<dbReference type="KEGG" id="nve:5515294"/>